<dbReference type="PANTHER" id="PTHR33420:SF4">
    <property type="entry name" value="FIMBRIAL-LIKE PROTEIN FIMF"/>
    <property type="match status" value="1"/>
</dbReference>
<dbReference type="RefSeq" id="WP_342325607.1">
    <property type="nucleotide sequence ID" value="NZ_CP151800.1"/>
</dbReference>
<gene>
    <name evidence="2" type="primary">sfmF</name>
    <name evidence="2" type="ORF">AAEY27_16170</name>
</gene>
<dbReference type="InterPro" id="IPR036937">
    <property type="entry name" value="Adhesion_dom_fimbrial_sf"/>
</dbReference>
<accession>A0ABZ3BCW2</accession>
<evidence type="ECO:0000259" key="1">
    <source>
        <dbReference type="Pfam" id="PF00419"/>
    </source>
</evidence>
<reference evidence="2 3" key="1">
    <citation type="submission" date="2024-04" db="EMBL/GenBank/DDBJ databases">
        <title>Kosakonia calanthae sp. nov., a halophilic bacterium isolated from leaves of Calanthe tiplacata.</title>
        <authorList>
            <person name="Wu P."/>
        </authorList>
    </citation>
    <scope>NUCLEOTIDE SEQUENCE [LARGE SCALE GENOMIC DNA]</scope>
    <source>
        <strain evidence="2 3">BYX6</strain>
    </source>
</reference>
<dbReference type="InterPro" id="IPR008966">
    <property type="entry name" value="Adhesion_dom_sf"/>
</dbReference>
<name>A0ABZ3BCW2_9ENTR</name>
<evidence type="ECO:0000313" key="2">
    <source>
        <dbReference type="EMBL" id="WZW00513.1"/>
    </source>
</evidence>
<sequence>MLLAGYFSPAWADINIELRATVVNIACSVVSSDSNKTVDLGHWPTKQLKTAGSTTPPVPFSLRLKGCPPGSASITFSGKKASSTGLLALSDSVMAQKVAIELRDGNRVSLALEAASQAIPVDKNGNTVLHFYANYIALVDNPTPGIAKSDATFTLNYY</sequence>
<proteinExistence type="predicted"/>
<evidence type="ECO:0000313" key="3">
    <source>
        <dbReference type="Proteomes" id="UP001466893"/>
    </source>
</evidence>
<dbReference type="Proteomes" id="UP001466893">
    <property type="component" value="Chromosome"/>
</dbReference>
<dbReference type="InterPro" id="IPR050263">
    <property type="entry name" value="Bact_Fimbrial_Adh_Pro"/>
</dbReference>
<organism evidence="2 3">
    <name type="scientific">Kosakonia calanthes</name>
    <dbReference type="NCBI Taxonomy" id="3139408"/>
    <lineage>
        <taxon>Bacteria</taxon>
        <taxon>Pseudomonadati</taxon>
        <taxon>Pseudomonadota</taxon>
        <taxon>Gammaproteobacteria</taxon>
        <taxon>Enterobacterales</taxon>
        <taxon>Enterobacteriaceae</taxon>
        <taxon>Kosakonia</taxon>
    </lineage>
</organism>
<protein>
    <submittedName>
        <fullName evidence="2">Fimbria assembly protein</fullName>
    </submittedName>
</protein>
<dbReference type="InterPro" id="IPR000259">
    <property type="entry name" value="Adhesion_dom_fimbrial"/>
</dbReference>
<dbReference type="SUPFAM" id="SSF49401">
    <property type="entry name" value="Bacterial adhesins"/>
    <property type="match status" value="1"/>
</dbReference>
<dbReference type="Pfam" id="PF00419">
    <property type="entry name" value="Fimbrial"/>
    <property type="match status" value="1"/>
</dbReference>
<dbReference type="EMBL" id="CP151800">
    <property type="protein sequence ID" value="WZW00513.1"/>
    <property type="molecule type" value="Genomic_DNA"/>
</dbReference>
<dbReference type="NCBIfam" id="NF007402">
    <property type="entry name" value="PRK09934.1"/>
    <property type="match status" value="1"/>
</dbReference>
<dbReference type="Gene3D" id="2.60.40.1090">
    <property type="entry name" value="Fimbrial-type adhesion domain"/>
    <property type="match status" value="1"/>
</dbReference>
<keyword evidence="3" id="KW-1185">Reference proteome</keyword>
<dbReference type="PANTHER" id="PTHR33420">
    <property type="entry name" value="FIMBRIAL SUBUNIT ELFA-RELATED"/>
    <property type="match status" value="1"/>
</dbReference>
<feature type="domain" description="Fimbrial-type adhesion" evidence="1">
    <location>
        <begin position="16"/>
        <end position="157"/>
    </location>
</feature>